<dbReference type="Proteomes" id="UP000800036">
    <property type="component" value="Unassembled WGS sequence"/>
</dbReference>
<accession>A0A6A5UTM0</accession>
<dbReference type="AlphaFoldDB" id="A0A6A5UTM0"/>
<name>A0A6A5UTM0_9PLEO</name>
<keyword evidence="2" id="KW-1185">Reference proteome</keyword>
<gene>
    <name evidence="1" type="ORF">BU23DRAFT_278980</name>
</gene>
<protein>
    <submittedName>
        <fullName evidence="1">Uncharacterized protein</fullName>
    </submittedName>
</protein>
<proteinExistence type="predicted"/>
<sequence length="84" mass="8742">MPRTTPEAAATRLRSARLASASSYTASTPSNVKPSNTFCSAHLFISRRHHVAIVVIVCAAARVRASSTFASTVDLMGNIGPGGL</sequence>
<evidence type="ECO:0000313" key="2">
    <source>
        <dbReference type="Proteomes" id="UP000800036"/>
    </source>
</evidence>
<reference evidence="1" key="1">
    <citation type="journal article" date="2020" name="Stud. Mycol.">
        <title>101 Dothideomycetes genomes: a test case for predicting lifestyles and emergence of pathogens.</title>
        <authorList>
            <person name="Haridas S."/>
            <person name="Albert R."/>
            <person name="Binder M."/>
            <person name="Bloem J."/>
            <person name="Labutti K."/>
            <person name="Salamov A."/>
            <person name="Andreopoulos B."/>
            <person name="Baker S."/>
            <person name="Barry K."/>
            <person name="Bills G."/>
            <person name="Bluhm B."/>
            <person name="Cannon C."/>
            <person name="Castanera R."/>
            <person name="Culley D."/>
            <person name="Daum C."/>
            <person name="Ezra D."/>
            <person name="Gonzalez J."/>
            <person name="Henrissat B."/>
            <person name="Kuo A."/>
            <person name="Liang C."/>
            <person name="Lipzen A."/>
            <person name="Lutzoni F."/>
            <person name="Magnuson J."/>
            <person name="Mondo S."/>
            <person name="Nolan M."/>
            <person name="Ohm R."/>
            <person name="Pangilinan J."/>
            <person name="Park H.-J."/>
            <person name="Ramirez L."/>
            <person name="Alfaro M."/>
            <person name="Sun H."/>
            <person name="Tritt A."/>
            <person name="Yoshinaga Y."/>
            <person name="Zwiers L.-H."/>
            <person name="Turgeon B."/>
            <person name="Goodwin S."/>
            <person name="Spatafora J."/>
            <person name="Crous P."/>
            <person name="Grigoriev I."/>
        </authorList>
    </citation>
    <scope>NUCLEOTIDE SEQUENCE</scope>
    <source>
        <strain evidence="1">CBS 107.79</strain>
    </source>
</reference>
<evidence type="ECO:0000313" key="1">
    <source>
        <dbReference type="EMBL" id="KAF1968058.1"/>
    </source>
</evidence>
<dbReference type="EMBL" id="ML976725">
    <property type="protein sequence ID" value="KAF1968058.1"/>
    <property type="molecule type" value="Genomic_DNA"/>
</dbReference>
<organism evidence="1 2">
    <name type="scientific">Bimuria novae-zelandiae CBS 107.79</name>
    <dbReference type="NCBI Taxonomy" id="1447943"/>
    <lineage>
        <taxon>Eukaryota</taxon>
        <taxon>Fungi</taxon>
        <taxon>Dikarya</taxon>
        <taxon>Ascomycota</taxon>
        <taxon>Pezizomycotina</taxon>
        <taxon>Dothideomycetes</taxon>
        <taxon>Pleosporomycetidae</taxon>
        <taxon>Pleosporales</taxon>
        <taxon>Massarineae</taxon>
        <taxon>Didymosphaeriaceae</taxon>
        <taxon>Bimuria</taxon>
    </lineage>
</organism>